<sequence>MGFIDRRIYGTYFTVFCVIRFLLMLWVGIMGSVVFAVPYYPIRAWSSVKGKVITGQLLRLENHFIIITQPEVVDMYGEPIEFEIPISRLGAPDQKYANELLKIQAEYELKLSHLKTEFPDEANMIRIKEMFWSEKHQRIWLYHPSDDFFRRYSRLCEKLTFDNFSYQMNLIRERLDSDFRSSDKDTLGRGKGSVAEMHETNQNWVRVYLNYHLGLLNTLAQDYQSAVDNVLPVVPAIEALAPTPN</sequence>
<dbReference type="RefSeq" id="WP_189516138.1">
    <property type="nucleotide sequence ID" value="NZ_BMXG01000019.1"/>
</dbReference>
<keyword evidence="1" id="KW-0472">Membrane</keyword>
<organism evidence="2 3">
    <name type="scientific">Cerasicoccus arenae</name>
    <dbReference type="NCBI Taxonomy" id="424488"/>
    <lineage>
        <taxon>Bacteria</taxon>
        <taxon>Pseudomonadati</taxon>
        <taxon>Verrucomicrobiota</taxon>
        <taxon>Opitutia</taxon>
        <taxon>Puniceicoccales</taxon>
        <taxon>Cerasicoccaceae</taxon>
        <taxon>Cerasicoccus</taxon>
    </lineage>
</organism>
<feature type="transmembrane region" description="Helical" evidence="1">
    <location>
        <begin position="12"/>
        <end position="40"/>
    </location>
</feature>
<proteinExistence type="predicted"/>
<reference evidence="2" key="2">
    <citation type="submission" date="2020-09" db="EMBL/GenBank/DDBJ databases">
        <authorList>
            <person name="Sun Q."/>
            <person name="Kim S."/>
        </authorList>
    </citation>
    <scope>NUCLEOTIDE SEQUENCE</scope>
    <source>
        <strain evidence="2">KCTC 12870</strain>
    </source>
</reference>
<dbReference type="Proteomes" id="UP000642829">
    <property type="component" value="Unassembled WGS sequence"/>
</dbReference>
<keyword evidence="1" id="KW-0812">Transmembrane</keyword>
<protein>
    <submittedName>
        <fullName evidence="2">Uncharacterized protein</fullName>
    </submittedName>
</protein>
<accession>A0A8J3GFT9</accession>
<keyword evidence="3" id="KW-1185">Reference proteome</keyword>
<evidence type="ECO:0000313" key="2">
    <source>
        <dbReference type="EMBL" id="GHC08413.1"/>
    </source>
</evidence>
<name>A0A8J3GFT9_9BACT</name>
<dbReference type="AlphaFoldDB" id="A0A8J3GFT9"/>
<keyword evidence="1" id="KW-1133">Transmembrane helix</keyword>
<dbReference type="EMBL" id="BMXG01000019">
    <property type="protein sequence ID" value="GHC08413.1"/>
    <property type="molecule type" value="Genomic_DNA"/>
</dbReference>
<evidence type="ECO:0000256" key="1">
    <source>
        <dbReference type="SAM" id="Phobius"/>
    </source>
</evidence>
<gene>
    <name evidence="2" type="ORF">GCM10007047_27110</name>
</gene>
<comment type="caution">
    <text evidence="2">The sequence shown here is derived from an EMBL/GenBank/DDBJ whole genome shotgun (WGS) entry which is preliminary data.</text>
</comment>
<evidence type="ECO:0000313" key="3">
    <source>
        <dbReference type="Proteomes" id="UP000642829"/>
    </source>
</evidence>
<reference evidence="2" key="1">
    <citation type="journal article" date="2014" name="Int. J. Syst. Evol. Microbiol.">
        <title>Complete genome sequence of Corynebacterium casei LMG S-19264T (=DSM 44701T), isolated from a smear-ripened cheese.</title>
        <authorList>
            <consortium name="US DOE Joint Genome Institute (JGI-PGF)"/>
            <person name="Walter F."/>
            <person name="Albersmeier A."/>
            <person name="Kalinowski J."/>
            <person name="Ruckert C."/>
        </authorList>
    </citation>
    <scope>NUCLEOTIDE SEQUENCE</scope>
    <source>
        <strain evidence="2">KCTC 12870</strain>
    </source>
</reference>